<keyword evidence="2" id="KW-1185">Reference proteome</keyword>
<organism evidence="1 2">
    <name type="scientific">Zasmidium cellare ATCC 36951</name>
    <dbReference type="NCBI Taxonomy" id="1080233"/>
    <lineage>
        <taxon>Eukaryota</taxon>
        <taxon>Fungi</taxon>
        <taxon>Dikarya</taxon>
        <taxon>Ascomycota</taxon>
        <taxon>Pezizomycotina</taxon>
        <taxon>Dothideomycetes</taxon>
        <taxon>Dothideomycetidae</taxon>
        <taxon>Mycosphaerellales</taxon>
        <taxon>Mycosphaerellaceae</taxon>
        <taxon>Zasmidium</taxon>
    </lineage>
</organism>
<accession>A0A6A6BYT9</accession>
<proteinExistence type="predicted"/>
<dbReference type="AlphaFoldDB" id="A0A6A6BYT9"/>
<dbReference type="EMBL" id="ML993650">
    <property type="protein sequence ID" value="KAF2158752.1"/>
    <property type="molecule type" value="Genomic_DNA"/>
</dbReference>
<sequence length="277" mass="30096">MFFYKEFTFPRNSDVSNALDSLRADGTAKLLGKIQTSHLHHIIEASRNSTSKLGSLDGSDLARLKWLGSCTHTELLILLLEPTKESNATIVWIDSFLRSATGGVFTAENTAIFNCRALTPNASYNRRYEDKHALVLIEISSQPASDYFYRTGQYGLRAVTRSIKELAPDVILVCQCNMDPGVATLIPHLTRPMSEAGKARLVKINGKDCSVVNAFHPSVFAKNITSGSLAGGKAVMKAALLEFCFLQAVNLALGTEIVGSGIEGLRRIALQSFALGD</sequence>
<evidence type="ECO:0000313" key="2">
    <source>
        <dbReference type="Proteomes" id="UP000799537"/>
    </source>
</evidence>
<dbReference type="GeneID" id="54568022"/>
<protein>
    <submittedName>
        <fullName evidence="1">Uncharacterized protein</fullName>
    </submittedName>
</protein>
<evidence type="ECO:0000313" key="1">
    <source>
        <dbReference type="EMBL" id="KAF2158752.1"/>
    </source>
</evidence>
<dbReference type="Proteomes" id="UP000799537">
    <property type="component" value="Unassembled WGS sequence"/>
</dbReference>
<reference evidence="1" key="1">
    <citation type="journal article" date="2020" name="Stud. Mycol.">
        <title>101 Dothideomycetes genomes: a test case for predicting lifestyles and emergence of pathogens.</title>
        <authorList>
            <person name="Haridas S."/>
            <person name="Albert R."/>
            <person name="Binder M."/>
            <person name="Bloem J."/>
            <person name="Labutti K."/>
            <person name="Salamov A."/>
            <person name="Andreopoulos B."/>
            <person name="Baker S."/>
            <person name="Barry K."/>
            <person name="Bills G."/>
            <person name="Bluhm B."/>
            <person name="Cannon C."/>
            <person name="Castanera R."/>
            <person name="Culley D."/>
            <person name="Daum C."/>
            <person name="Ezra D."/>
            <person name="Gonzalez J."/>
            <person name="Henrissat B."/>
            <person name="Kuo A."/>
            <person name="Liang C."/>
            <person name="Lipzen A."/>
            <person name="Lutzoni F."/>
            <person name="Magnuson J."/>
            <person name="Mondo S."/>
            <person name="Nolan M."/>
            <person name="Ohm R."/>
            <person name="Pangilinan J."/>
            <person name="Park H.-J."/>
            <person name="Ramirez L."/>
            <person name="Alfaro M."/>
            <person name="Sun H."/>
            <person name="Tritt A."/>
            <person name="Yoshinaga Y."/>
            <person name="Zwiers L.-H."/>
            <person name="Turgeon B."/>
            <person name="Goodwin S."/>
            <person name="Spatafora J."/>
            <person name="Crous P."/>
            <person name="Grigoriev I."/>
        </authorList>
    </citation>
    <scope>NUCLEOTIDE SEQUENCE</scope>
    <source>
        <strain evidence="1">ATCC 36951</strain>
    </source>
</reference>
<name>A0A6A6BYT9_ZASCE</name>
<dbReference type="RefSeq" id="XP_033659641.1">
    <property type="nucleotide sequence ID" value="XM_033814750.1"/>
</dbReference>
<gene>
    <name evidence="1" type="ORF">M409DRAFT_61410</name>
</gene>